<evidence type="ECO:0000313" key="1">
    <source>
        <dbReference type="EMBL" id="KAK0631087.1"/>
    </source>
</evidence>
<dbReference type="Gene3D" id="1.20.120.450">
    <property type="entry name" value="dinb family like domain"/>
    <property type="match status" value="1"/>
</dbReference>
<evidence type="ECO:0008006" key="3">
    <source>
        <dbReference type="Google" id="ProtNLM"/>
    </source>
</evidence>
<dbReference type="InterPro" id="IPR018531">
    <property type="entry name" value="DUF1993"/>
</dbReference>
<gene>
    <name evidence="1" type="ORF">B0T17DRAFT_616653</name>
</gene>
<dbReference type="Pfam" id="PF09351">
    <property type="entry name" value="DUF1993"/>
    <property type="match status" value="1"/>
</dbReference>
<organism evidence="1 2">
    <name type="scientific">Bombardia bombarda</name>
    <dbReference type="NCBI Taxonomy" id="252184"/>
    <lineage>
        <taxon>Eukaryota</taxon>
        <taxon>Fungi</taxon>
        <taxon>Dikarya</taxon>
        <taxon>Ascomycota</taxon>
        <taxon>Pezizomycotina</taxon>
        <taxon>Sordariomycetes</taxon>
        <taxon>Sordariomycetidae</taxon>
        <taxon>Sordariales</taxon>
        <taxon>Lasiosphaeriaceae</taxon>
        <taxon>Bombardia</taxon>
    </lineage>
</organism>
<keyword evidence="2" id="KW-1185">Reference proteome</keyword>
<name>A0AA40CAG6_9PEZI</name>
<dbReference type="PANTHER" id="PTHR36922:SF1">
    <property type="entry name" value="DUF1993 DOMAIN-CONTAINING PROTEIN"/>
    <property type="match status" value="1"/>
</dbReference>
<sequence length="174" mass="18886">MAANITLSTLVTETFSKGLKTLTHILEVAEKHAKENGVDANTYLDARLIDDMKPLSFQVQVATNTVAKTISRLQGLPDATDAWTSDETTVEQLHARIKKAEAIIAAADASVIDAKAGEQVDLPFGPQILQLTARESALNQGIPNFYFHVQTAYAILRAQGVPIGKRDYISSFFG</sequence>
<dbReference type="Proteomes" id="UP001174934">
    <property type="component" value="Unassembled WGS sequence"/>
</dbReference>
<reference evidence="1" key="1">
    <citation type="submission" date="2023-06" db="EMBL/GenBank/DDBJ databases">
        <title>Genome-scale phylogeny and comparative genomics of the fungal order Sordariales.</title>
        <authorList>
            <consortium name="Lawrence Berkeley National Laboratory"/>
            <person name="Hensen N."/>
            <person name="Bonometti L."/>
            <person name="Westerberg I."/>
            <person name="Brannstrom I.O."/>
            <person name="Guillou S."/>
            <person name="Cros-Aarteil S."/>
            <person name="Calhoun S."/>
            <person name="Haridas S."/>
            <person name="Kuo A."/>
            <person name="Mondo S."/>
            <person name="Pangilinan J."/>
            <person name="Riley R."/>
            <person name="LaButti K."/>
            <person name="Andreopoulos B."/>
            <person name="Lipzen A."/>
            <person name="Chen C."/>
            <person name="Yanf M."/>
            <person name="Daum C."/>
            <person name="Ng V."/>
            <person name="Clum A."/>
            <person name="Steindorff A."/>
            <person name="Ohm R."/>
            <person name="Martin F."/>
            <person name="Silar P."/>
            <person name="Natvig D."/>
            <person name="Lalanne C."/>
            <person name="Gautier V."/>
            <person name="Ament-velasquez S.L."/>
            <person name="Kruys A."/>
            <person name="Hutchinson M.I."/>
            <person name="Powell A.J."/>
            <person name="Barry K."/>
            <person name="Miller A.N."/>
            <person name="Grigoriev I.V."/>
            <person name="Debuchy R."/>
            <person name="Gladieux P."/>
            <person name="Thoren M.H."/>
            <person name="Johannesson H."/>
        </authorList>
    </citation>
    <scope>NUCLEOTIDE SEQUENCE</scope>
    <source>
        <strain evidence="1">SMH3391-2</strain>
    </source>
</reference>
<protein>
    <recommendedName>
        <fullName evidence="3">DUF1993 domain-containing protein</fullName>
    </recommendedName>
</protein>
<dbReference type="PANTHER" id="PTHR36922">
    <property type="entry name" value="BLL2446 PROTEIN"/>
    <property type="match status" value="1"/>
</dbReference>
<dbReference type="AlphaFoldDB" id="A0AA40CAG6"/>
<evidence type="ECO:0000313" key="2">
    <source>
        <dbReference type="Proteomes" id="UP001174934"/>
    </source>
</evidence>
<dbReference type="EMBL" id="JAULSR010000002">
    <property type="protein sequence ID" value="KAK0631087.1"/>
    <property type="molecule type" value="Genomic_DNA"/>
</dbReference>
<comment type="caution">
    <text evidence="1">The sequence shown here is derived from an EMBL/GenBank/DDBJ whole genome shotgun (WGS) entry which is preliminary data.</text>
</comment>
<dbReference type="InterPro" id="IPR034660">
    <property type="entry name" value="DinB/YfiT-like"/>
</dbReference>
<proteinExistence type="predicted"/>
<dbReference type="SUPFAM" id="SSF109854">
    <property type="entry name" value="DinB/YfiT-like putative metalloenzymes"/>
    <property type="match status" value="1"/>
</dbReference>
<accession>A0AA40CAG6</accession>